<gene>
    <name evidence="11" type="primary">parC</name>
    <name evidence="11" type="ORF">F0U60_17555</name>
</gene>
<dbReference type="NCBIfam" id="NF004044">
    <property type="entry name" value="PRK05561.1"/>
    <property type="match status" value="1"/>
</dbReference>
<dbReference type="PROSITE" id="PS52040">
    <property type="entry name" value="TOPO_IIA"/>
    <property type="match status" value="1"/>
</dbReference>
<dbReference type="SMART" id="SM00434">
    <property type="entry name" value="TOP4c"/>
    <property type="match status" value="1"/>
</dbReference>
<keyword evidence="8" id="KW-0175">Coiled coil</keyword>
<dbReference type="Gene3D" id="3.90.199.10">
    <property type="entry name" value="Topoisomerase II, domain 5"/>
    <property type="match status" value="1"/>
</dbReference>
<evidence type="ECO:0000256" key="1">
    <source>
        <dbReference type="ARBA" id="ARBA00000185"/>
    </source>
</evidence>
<evidence type="ECO:0000313" key="11">
    <source>
        <dbReference type="EMBL" id="WNG45710.1"/>
    </source>
</evidence>
<protein>
    <recommendedName>
        <fullName evidence="3">DNA topoisomerase (ATP-hydrolyzing)</fullName>
        <ecNumber evidence="3">5.6.2.2</ecNumber>
    </recommendedName>
</protein>
<dbReference type="PANTHER" id="PTHR43493">
    <property type="entry name" value="DNA GYRASE/TOPOISOMERASE SUBUNIT A"/>
    <property type="match status" value="1"/>
</dbReference>
<comment type="similarity">
    <text evidence="2">Belongs to the type II topoisomerase GyrA/ParC subunit family.</text>
</comment>
<dbReference type="PANTHER" id="PTHR43493:SF5">
    <property type="entry name" value="DNA GYRASE SUBUNIT A, CHLOROPLASTIC_MITOCHONDRIAL"/>
    <property type="match status" value="1"/>
</dbReference>
<feature type="region of interest" description="Disordered" evidence="9">
    <location>
        <begin position="1"/>
        <end position="23"/>
    </location>
</feature>
<dbReference type="EC" id="5.6.2.2" evidence="3"/>
<dbReference type="EMBL" id="CP043494">
    <property type="protein sequence ID" value="WNG45710.1"/>
    <property type="molecule type" value="Genomic_DNA"/>
</dbReference>
<accession>A0ABY9WPZ1</accession>
<evidence type="ECO:0000256" key="4">
    <source>
        <dbReference type="ARBA" id="ARBA00023029"/>
    </source>
</evidence>
<dbReference type="InterPro" id="IPR013760">
    <property type="entry name" value="Topo_IIA-like_dom_sf"/>
</dbReference>
<organism evidence="11 12">
    <name type="scientific">Archangium minus</name>
    <dbReference type="NCBI Taxonomy" id="83450"/>
    <lineage>
        <taxon>Bacteria</taxon>
        <taxon>Pseudomonadati</taxon>
        <taxon>Myxococcota</taxon>
        <taxon>Myxococcia</taxon>
        <taxon>Myxococcales</taxon>
        <taxon>Cystobacterineae</taxon>
        <taxon>Archangiaceae</taxon>
        <taxon>Archangium</taxon>
    </lineage>
</organism>
<feature type="active site" description="O-(5'-phospho-DNA)-tyrosine intermediate" evidence="7">
    <location>
        <position position="153"/>
    </location>
</feature>
<comment type="catalytic activity">
    <reaction evidence="1 7">
        <text>ATP-dependent breakage, passage and rejoining of double-stranded DNA.</text>
        <dbReference type="EC" id="5.6.2.2"/>
    </reaction>
</comment>
<evidence type="ECO:0000256" key="9">
    <source>
        <dbReference type="SAM" id="MobiDB-lite"/>
    </source>
</evidence>
<reference evidence="11 12" key="1">
    <citation type="submission" date="2019-08" db="EMBL/GenBank/DDBJ databases">
        <title>Archangium and Cystobacter genomes.</title>
        <authorList>
            <person name="Chen I.-C.K."/>
            <person name="Wielgoss S."/>
        </authorList>
    </citation>
    <scope>NUCLEOTIDE SEQUENCE [LARGE SCALE GENOMIC DNA]</scope>
    <source>
        <strain evidence="11 12">Cbm 6</strain>
    </source>
</reference>
<dbReference type="SUPFAM" id="SSF101904">
    <property type="entry name" value="GyrA/ParC C-terminal domain-like"/>
    <property type="match status" value="1"/>
</dbReference>
<dbReference type="Gene3D" id="2.120.10.90">
    <property type="entry name" value="DNA gyrase/topoisomerase IV, subunit A, C-terminal"/>
    <property type="match status" value="1"/>
</dbReference>
<evidence type="ECO:0000313" key="12">
    <source>
        <dbReference type="Proteomes" id="UP001611383"/>
    </source>
</evidence>
<dbReference type="InterPro" id="IPR013757">
    <property type="entry name" value="Topo_IIA_A_a_sf"/>
</dbReference>
<keyword evidence="5 7" id="KW-0238">DNA-binding</keyword>
<dbReference type="InterPro" id="IPR002205">
    <property type="entry name" value="Topo_IIA_dom_A"/>
</dbReference>
<evidence type="ECO:0000259" key="10">
    <source>
        <dbReference type="PROSITE" id="PS52040"/>
    </source>
</evidence>
<feature type="coiled-coil region" evidence="8">
    <location>
        <begin position="467"/>
        <end position="501"/>
    </location>
</feature>
<dbReference type="InterPro" id="IPR006691">
    <property type="entry name" value="GyrA/parC_rep"/>
</dbReference>
<dbReference type="NCBIfam" id="TIGR01062">
    <property type="entry name" value="parC_Gneg"/>
    <property type="match status" value="1"/>
</dbReference>
<keyword evidence="12" id="KW-1185">Reference proteome</keyword>
<sequence length="798" mass="88442">MSMLAQAENKTRKKQGASGGGGDGVAAAAAGGGGGGGATPAALADEARRRYLNYALSVITSRALPDVRDGLKPVQRRILYGMWNDLNLTHEAKFKKCAQVVGAIMGPYHPHGDTAIYDALVRMAQDFSLRYPLVDGHGNFGSLDGDAAAAYRYTECRLEKLADELLNELGQKTVDFRPNYDGTRQEPIVLPARVPHLLMNGTTGIAVGMATNIPPHHLGELCDALTALVDDANLTVKQLLKWVKGPDFPTGGEILNSQKELQEIYETGQGSVRLRGEYELEDLKRGGQQIVITSIPYTVNKSTLVAKIGEIVRERKLPLVVDVRDESTKDVRIVMELKKEASPELVMAYIYKNTPLQTNFNVNLTCLVPNPENREVGTPKRLGLKEILQYFLDFRLEVIKRRIQYQLDELKKRVHILEGFEKVYDALDEMIRIIRASEGKQDAAKKLIARFKLDEIQVDAILEMKLYKLARLEILVVQNELKEKRKQIKDLEALLKSNTRLWGTVKDELAEVKAAYGMQKRRTKVSRGGAEEMTFDAEALIADEDAHVVITRDGWIKRVREVKDPSSTRLREGDAVMTVLAGSLKANLVLFSNFGTAYVTRFNDVPASTGYGDPVQKLFKFDDGERIVAALSLDSRLWRPEKLLGVTKQGLGMRFPLAPHLEISTRAGRRYAKTGEGDEIVGVQPVEDKDLVAVLTERTSALVCKVAEINELAGPGKGVSVIKVEDGDRVMDFLVAPHGNKEAGIAFETQKGRKLTLQPGRYEVTGRGGKGHEMSRKDAVKEVLRAPQYIPLPEQKKE</sequence>
<dbReference type="Pfam" id="PF00521">
    <property type="entry name" value="DNA_topoisoIV"/>
    <property type="match status" value="1"/>
</dbReference>
<dbReference type="Gene3D" id="3.30.1360.40">
    <property type="match status" value="1"/>
</dbReference>
<evidence type="ECO:0000256" key="7">
    <source>
        <dbReference type="PROSITE-ProRule" id="PRU01384"/>
    </source>
</evidence>
<dbReference type="InterPro" id="IPR050220">
    <property type="entry name" value="Type_II_DNA_Topoisomerases"/>
</dbReference>
<keyword evidence="6 7" id="KW-0413">Isomerase</keyword>
<proteinExistence type="inferred from homology"/>
<name>A0ABY9WPZ1_9BACT</name>
<dbReference type="SUPFAM" id="SSF56719">
    <property type="entry name" value="Type II DNA topoisomerase"/>
    <property type="match status" value="1"/>
</dbReference>
<evidence type="ECO:0000256" key="3">
    <source>
        <dbReference type="ARBA" id="ARBA00012895"/>
    </source>
</evidence>
<evidence type="ECO:0000256" key="6">
    <source>
        <dbReference type="ARBA" id="ARBA00023235"/>
    </source>
</evidence>
<keyword evidence="4 7" id="KW-0799">Topoisomerase</keyword>
<dbReference type="Pfam" id="PF03989">
    <property type="entry name" value="DNA_gyraseA_C"/>
    <property type="match status" value="3"/>
</dbReference>
<dbReference type="Proteomes" id="UP001611383">
    <property type="component" value="Chromosome"/>
</dbReference>
<dbReference type="CDD" id="cd00187">
    <property type="entry name" value="TOP4c"/>
    <property type="match status" value="1"/>
</dbReference>
<dbReference type="Gene3D" id="1.10.268.10">
    <property type="entry name" value="Topoisomerase, domain 3"/>
    <property type="match status" value="1"/>
</dbReference>
<evidence type="ECO:0000256" key="8">
    <source>
        <dbReference type="SAM" id="Coils"/>
    </source>
</evidence>
<dbReference type="InterPro" id="IPR013758">
    <property type="entry name" value="Topo_IIA_A/C_ab"/>
</dbReference>
<evidence type="ECO:0000256" key="2">
    <source>
        <dbReference type="ARBA" id="ARBA00008263"/>
    </source>
</evidence>
<feature type="domain" description="Topo IIA-type catalytic" evidence="10">
    <location>
        <begin position="64"/>
        <end position="540"/>
    </location>
</feature>
<evidence type="ECO:0000256" key="5">
    <source>
        <dbReference type="ARBA" id="ARBA00023125"/>
    </source>
</evidence>
<dbReference type="InterPro" id="IPR035516">
    <property type="entry name" value="Gyrase/topoIV_suA_C"/>
</dbReference>